<dbReference type="CDD" id="cd18791">
    <property type="entry name" value="SF2_C_RHA"/>
    <property type="match status" value="1"/>
</dbReference>
<dbReference type="GO" id="GO:0016787">
    <property type="term" value="F:hydrolase activity"/>
    <property type="evidence" value="ECO:0007669"/>
    <property type="project" value="UniProtKB-KW"/>
</dbReference>
<keyword evidence="8" id="KW-1185">Reference proteome</keyword>
<dbReference type="GO" id="GO:1990904">
    <property type="term" value="C:ribonucleoprotein complex"/>
    <property type="evidence" value="ECO:0007669"/>
    <property type="project" value="UniProtKB-ARBA"/>
</dbReference>
<feature type="compositionally biased region" description="Acidic residues" evidence="4">
    <location>
        <begin position="613"/>
        <end position="622"/>
    </location>
</feature>
<evidence type="ECO:0000256" key="3">
    <source>
        <dbReference type="ARBA" id="ARBA00022840"/>
    </source>
</evidence>
<dbReference type="SMART" id="SM00847">
    <property type="entry name" value="HA2"/>
    <property type="match status" value="1"/>
</dbReference>
<dbReference type="InterPro" id="IPR027417">
    <property type="entry name" value="P-loop_NTPase"/>
</dbReference>
<dbReference type="SMART" id="SM00490">
    <property type="entry name" value="HELICc"/>
    <property type="match status" value="1"/>
</dbReference>
<evidence type="ECO:0008006" key="9">
    <source>
        <dbReference type="Google" id="ProtNLM"/>
    </source>
</evidence>
<evidence type="ECO:0000256" key="4">
    <source>
        <dbReference type="SAM" id="MobiDB-lite"/>
    </source>
</evidence>
<dbReference type="GO" id="GO:0005524">
    <property type="term" value="F:ATP binding"/>
    <property type="evidence" value="ECO:0007669"/>
    <property type="project" value="UniProtKB-KW"/>
</dbReference>
<dbReference type="SUPFAM" id="SSF52540">
    <property type="entry name" value="P-loop containing nucleoside triphosphate hydrolases"/>
    <property type="match status" value="1"/>
</dbReference>
<dbReference type="InterPro" id="IPR007502">
    <property type="entry name" value="Helicase-assoc_dom"/>
</dbReference>
<dbReference type="CDD" id="cd17917">
    <property type="entry name" value="DEXHc_RHA-like"/>
    <property type="match status" value="1"/>
</dbReference>
<keyword evidence="1" id="KW-0547">Nucleotide-binding</keyword>
<evidence type="ECO:0000256" key="2">
    <source>
        <dbReference type="ARBA" id="ARBA00022801"/>
    </source>
</evidence>
<feature type="region of interest" description="Disordered" evidence="4">
    <location>
        <begin position="133"/>
        <end position="174"/>
    </location>
</feature>
<evidence type="ECO:0000313" key="8">
    <source>
        <dbReference type="Proteomes" id="UP000235023"/>
    </source>
</evidence>
<dbReference type="OrthoDB" id="5600252at2759"/>
<feature type="compositionally biased region" description="Polar residues" evidence="4">
    <location>
        <begin position="82"/>
        <end position="92"/>
    </location>
</feature>
<dbReference type="GO" id="GO:0004386">
    <property type="term" value="F:helicase activity"/>
    <property type="evidence" value="ECO:0007669"/>
    <property type="project" value="TreeGrafter"/>
</dbReference>
<feature type="domain" description="Helicase C-terminal" evidence="6">
    <location>
        <begin position="649"/>
        <end position="824"/>
    </location>
</feature>
<organism evidence="7 8">
    <name type="scientific">Aspergillus taichungensis</name>
    <dbReference type="NCBI Taxonomy" id="482145"/>
    <lineage>
        <taxon>Eukaryota</taxon>
        <taxon>Fungi</taxon>
        <taxon>Dikarya</taxon>
        <taxon>Ascomycota</taxon>
        <taxon>Pezizomycotina</taxon>
        <taxon>Eurotiomycetes</taxon>
        <taxon>Eurotiomycetidae</taxon>
        <taxon>Eurotiales</taxon>
        <taxon>Aspergillaceae</taxon>
        <taxon>Aspergillus</taxon>
        <taxon>Aspergillus subgen. Circumdati</taxon>
    </lineage>
</organism>
<keyword evidence="3" id="KW-0067">ATP-binding</keyword>
<proteinExistence type="predicted"/>
<dbReference type="Pfam" id="PF00270">
    <property type="entry name" value="DEAD"/>
    <property type="match status" value="1"/>
</dbReference>
<dbReference type="AlphaFoldDB" id="A0A2J5HV02"/>
<dbReference type="SMART" id="SM00487">
    <property type="entry name" value="DEXDc"/>
    <property type="match status" value="1"/>
</dbReference>
<evidence type="ECO:0000256" key="1">
    <source>
        <dbReference type="ARBA" id="ARBA00022741"/>
    </source>
</evidence>
<protein>
    <recommendedName>
        <fullName evidence="9">P-loop containing nucleoside triphosphate hydrolase protein</fullName>
    </recommendedName>
</protein>
<feature type="domain" description="Helicase ATP-binding" evidence="5">
    <location>
        <begin position="356"/>
        <end position="529"/>
    </location>
</feature>
<dbReference type="InterPro" id="IPR001650">
    <property type="entry name" value="Helicase_C-like"/>
</dbReference>
<feature type="compositionally biased region" description="Acidic residues" evidence="4">
    <location>
        <begin position="592"/>
        <end position="606"/>
    </location>
</feature>
<dbReference type="InterPro" id="IPR011545">
    <property type="entry name" value="DEAD/DEAH_box_helicase_dom"/>
</dbReference>
<evidence type="ECO:0000259" key="5">
    <source>
        <dbReference type="PROSITE" id="PS51192"/>
    </source>
</evidence>
<reference evidence="8" key="1">
    <citation type="submission" date="2017-12" db="EMBL/GenBank/DDBJ databases">
        <authorList>
            <consortium name="DOE Joint Genome Institute"/>
            <person name="Mondo S.J."/>
            <person name="Kjaerbolling I."/>
            <person name="Vesth T.C."/>
            <person name="Frisvad J.C."/>
            <person name="Nybo J.L."/>
            <person name="Theobald S."/>
            <person name="Kuo A."/>
            <person name="Bowyer P."/>
            <person name="Matsuda Y."/>
            <person name="Lyhne E.K."/>
            <person name="Kogle M.E."/>
            <person name="Clum A."/>
            <person name="Lipzen A."/>
            <person name="Salamov A."/>
            <person name="Ngan C.Y."/>
            <person name="Daum C."/>
            <person name="Chiniquy J."/>
            <person name="Barry K."/>
            <person name="LaButti K."/>
            <person name="Haridas S."/>
            <person name="Simmons B.A."/>
            <person name="Magnuson J.K."/>
            <person name="Mortensen U.H."/>
            <person name="Larsen T.O."/>
            <person name="Grigoriev I.V."/>
            <person name="Baker S.E."/>
            <person name="Andersen M.R."/>
            <person name="Nordberg H.P."/>
            <person name="Cantor M.N."/>
            <person name="Hua S.X."/>
        </authorList>
    </citation>
    <scope>NUCLEOTIDE SEQUENCE [LARGE SCALE GENOMIC DNA]</scope>
    <source>
        <strain evidence="8">IBT 19404</strain>
    </source>
</reference>
<feature type="region of interest" description="Disordered" evidence="4">
    <location>
        <begin position="82"/>
        <end position="118"/>
    </location>
</feature>
<dbReference type="EMBL" id="KZ559539">
    <property type="protein sequence ID" value="PLN81209.1"/>
    <property type="molecule type" value="Genomic_DNA"/>
</dbReference>
<evidence type="ECO:0000313" key="7">
    <source>
        <dbReference type="EMBL" id="PLN81209.1"/>
    </source>
</evidence>
<dbReference type="PANTHER" id="PTHR18934">
    <property type="entry name" value="ATP-DEPENDENT RNA HELICASE"/>
    <property type="match status" value="1"/>
</dbReference>
<dbReference type="InterPro" id="IPR014001">
    <property type="entry name" value="Helicase_ATP-bd"/>
</dbReference>
<accession>A0A2J5HV02</accession>
<dbReference type="CDD" id="cd00048">
    <property type="entry name" value="DSRM_SF"/>
    <property type="match status" value="1"/>
</dbReference>
<sequence>MRNFVNVRNTFPSIDDAKLLVHVAHLRPKRAMASRYVVRQSRDFACAIARSYTSPGNLDRFFRAAGPRNRIRTVGNLAHYSTTKVDTAQRSSTNDHVESATGDATAEQNGGDSSPVPKVSWVTRIKSLFSYGEEVRGSENKDAPKEAQPDGEHHGGLVESPPSGTALPGGEDSLDVPGFLLQDPTGHIHTGVFMKGIVRLDFQEFVQEGACFVCKIGCTINRTAETITVQGTGTSKKQAKREAYTTLALKFHKAGLLSEIKEPGLNLKRHNLHIDDDMLISMKSTLRGLRLNIDSIRKHSKRRHEQLARLQIAPIRSTQRSSLLSKIGGRPLASRKVQVLKQNKTLPITAKKDQILDHIENNTYSLLVADTGSGKSTQVPQMLLDHALAQKTGPCKVLCVQPRKIGATSLAHRVAKERHEKVGDSVGVCVRFDSRLPAKDQSITYCTNGIALNFMRDPDNFFDTFSHVILDEVHERNLDLDLFMLLLKTSIQQRQARGERVPKVTVMSATLDVSLFASYFQNRADDGTLVPAPHLKVQGFAYPVTRHYVDGILRSLSQFYKPAVLGRFLAEPTTRQYLTKLNILSPSSLTDAVDEQPAEEPSEEPSGEPAQEPAEEPADEPAEGQIIPQPADAILKEEDPNVPLGLISAVLYYILSTTKQGSIMVFLPGMRHLLAASDVFKRNGDLLGSQFLDRDRYRVVLLHATMPEGLKELFAPVPAGCRRIIFTTDVAETSITVPDVTFVVDSGKVHQKMYDPLSRSSRLACCWASQSSAAQRAGRAGRVQKGNYIALYTKEMQDSFRVTKYPAMMRENLQATSLRAKQAIVGTAYTSIQSLLQESIEPPEGAMVDESIKSLQRMSALDEQEELTPLGNMLLDIPLDPSYAKLIWLGVIFRCLDPLLIIGAMDNEQGLFHVSSDMAQRKEALDSRLKFSNNSWSDYIGMVNAFKEMRRIRYREGRGAAVSFAHENHINTTAFQQMLDVGKQIVRTLGNTGIIRGGYSSSSDFQFGGPGLNVNSGHVPLIKALLLQAIHPNIAAPRAPAKSSYRTEDAALTYISKMSVNARRPKALFAFGSKRSTATDPNTFMIHQTSHVPPLAACLFGGHIQAKGDNIRMDSWVDFDIKTEGQGNKSAGRLLVELRKAVDESLSLAFDVLSTRKNQAYTKEDHEARLACDTLLRNISELVIEVINRDVDPVYRDSQREAYTTEPESIYPGRN</sequence>
<dbReference type="PROSITE" id="PS51194">
    <property type="entry name" value="HELICASE_CTER"/>
    <property type="match status" value="1"/>
</dbReference>
<evidence type="ECO:0000259" key="6">
    <source>
        <dbReference type="PROSITE" id="PS51194"/>
    </source>
</evidence>
<dbReference type="InterPro" id="IPR002464">
    <property type="entry name" value="DNA/RNA_helicase_DEAH_CS"/>
</dbReference>
<name>A0A2J5HV02_9EURO</name>
<keyword evidence="2" id="KW-0378">Hydrolase</keyword>
<feature type="region of interest" description="Disordered" evidence="4">
    <location>
        <begin position="590"/>
        <end position="623"/>
    </location>
</feature>
<dbReference type="PANTHER" id="PTHR18934:SF145">
    <property type="entry name" value="ATP-DEPENDENT RNA HELICASE DHX57-RELATED"/>
    <property type="match status" value="1"/>
</dbReference>
<dbReference type="PROSITE" id="PS51192">
    <property type="entry name" value="HELICASE_ATP_BIND_1"/>
    <property type="match status" value="1"/>
</dbReference>
<dbReference type="Proteomes" id="UP000235023">
    <property type="component" value="Unassembled WGS sequence"/>
</dbReference>
<feature type="compositionally biased region" description="Basic and acidic residues" evidence="4">
    <location>
        <begin position="133"/>
        <end position="156"/>
    </location>
</feature>
<gene>
    <name evidence="7" type="ORF">BDW42DRAFT_169398</name>
</gene>
<dbReference type="PROSITE" id="PS00690">
    <property type="entry name" value="DEAH_ATP_HELICASE"/>
    <property type="match status" value="1"/>
</dbReference>
<dbReference type="GO" id="GO:0003723">
    <property type="term" value="F:RNA binding"/>
    <property type="evidence" value="ECO:0007669"/>
    <property type="project" value="TreeGrafter"/>
</dbReference>
<dbReference type="Gene3D" id="3.40.50.300">
    <property type="entry name" value="P-loop containing nucleotide triphosphate hydrolases"/>
    <property type="match status" value="2"/>
</dbReference>
<dbReference type="Gene3D" id="1.20.120.1080">
    <property type="match status" value="1"/>
</dbReference>
<dbReference type="Pfam" id="PF00271">
    <property type="entry name" value="Helicase_C"/>
    <property type="match status" value="1"/>
</dbReference>